<dbReference type="Proteomes" id="UP000249300">
    <property type="component" value="Chromosome 1"/>
</dbReference>
<sequence>MAIGKLVNRLFVAVFIQAEMLLQLIGEFIVHLDPAGHFYTIGIKHSSLSLPNARTSFATYCLL</sequence>
<dbReference type="KEGG" id="pcre:NCTC12858_01434"/>
<evidence type="ECO:0000313" key="1">
    <source>
        <dbReference type="EMBL" id="SQH73573.1"/>
    </source>
</evidence>
<name>A0A2X4PNY1_9PORP</name>
<dbReference type="EMBL" id="LS483447">
    <property type="protein sequence ID" value="SQH73573.1"/>
    <property type="molecule type" value="Genomic_DNA"/>
</dbReference>
<gene>
    <name evidence="1" type="ORF">NCTC12858_01434</name>
</gene>
<evidence type="ECO:0000313" key="2">
    <source>
        <dbReference type="Proteomes" id="UP000249300"/>
    </source>
</evidence>
<keyword evidence="2" id="KW-1185">Reference proteome</keyword>
<dbReference type="AlphaFoldDB" id="A0A2X4PNY1"/>
<protein>
    <submittedName>
        <fullName evidence="1">Uncharacterized protein</fullName>
    </submittedName>
</protein>
<proteinExistence type="predicted"/>
<accession>A0A2X4PNY1</accession>
<reference evidence="1 2" key="1">
    <citation type="submission" date="2018-06" db="EMBL/GenBank/DDBJ databases">
        <authorList>
            <consortium name="Pathogen Informatics"/>
            <person name="Doyle S."/>
        </authorList>
    </citation>
    <scope>NUCLEOTIDE SEQUENCE [LARGE SCALE GENOMIC DNA]</scope>
    <source>
        <strain evidence="1 2">NCTC12858</strain>
    </source>
</reference>
<organism evidence="1 2">
    <name type="scientific">Porphyromonas crevioricanis</name>
    <dbReference type="NCBI Taxonomy" id="393921"/>
    <lineage>
        <taxon>Bacteria</taxon>
        <taxon>Pseudomonadati</taxon>
        <taxon>Bacteroidota</taxon>
        <taxon>Bacteroidia</taxon>
        <taxon>Bacteroidales</taxon>
        <taxon>Porphyromonadaceae</taxon>
        <taxon>Porphyromonas</taxon>
    </lineage>
</organism>